<dbReference type="Proteomes" id="UP000093796">
    <property type="component" value="Unassembled WGS sequence"/>
</dbReference>
<name>A0A1A0DCW8_ACEPA</name>
<dbReference type="OrthoDB" id="9803224at2"/>
<dbReference type="GO" id="GO:0006777">
    <property type="term" value="P:Mo-molybdopterin cofactor biosynthetic process"/>
    <property type="evidence" value="ECO:0007669"/>
    <property type="project" value="UniProtKB-KW"/>
</dbReference>
<dbReference type="UniPathway" id="UPA00344"/>
<dbReference type="Pfam" id="PF02391">
    <property type="entry name" value="MoaE"/>
    <property type="match status" value="1"/>
</dbReference>
<evidence type="ECO:0000256" key="2">
    <source>
        <dbReference type="ARBA" id="ARBA00005426"/>
    </source>
</evidence>
<evidence type="ECO:0000256" key="12">
    <source>
        <dbReference type="ARBA" id="ARBA00049878"/>
    </source>
</evidence>
<keyword evidence="13" id="KW-0808">Transferase</keyword>
<evidence type="ECO:0000256" key="4">
    <source>
        <dbReference type="ARBA" id="ARBA00013858"/>
    </source>
</evidence>
<dbReference type="EC" id="2.8.1.12" evidence="3"/>
<keyword evidence="5" id="KW-0501">Molybdenum cofactor biosynthesis</keyword>
<dbReference type="InterPro" id="IPR003448">
    <property type="entry name" value="Mopterin_biosynth_MoaE"/>
</dbReference>
<evidence type="ECO:0000256" key="1">
    <source>
        <dbReference type="ARBA" id="ARBA00005046"/>
    </source>
</evidence>
<dbReference type="PATRIC" id="fig|438.15.peg.1692"/>
<accession>A0A1A0DCW8</accession>
<gene>
    <name evidence="13" type="primary">moaE</name>
    <name evidence="13" type="ORF">SRCM100623_01502</name>
</gene>
<dbReference type="GO" id="GO:0030366">
    <property type="term" value="F:molybdopterin synthase activity"/>
    <property type="evidence" value="ECO:0007669"/>
    <property type="project" value="UniProtKB-EC"/>
</dbReference>
<protein>
    <recommendedName>
        <fullName evidence="4">Molybdopterin synthase catalytic subunit</fullName>
        <ecNumber evidence="3">2.8.1.12</ecNumber>
    </recommendedName>
    <alternativeName>
        <fullName evidence="10">MPT synthase subunit 2</fullName>
    </alternativeName>
    <alternativeName>
        <fullName evidence="8">Molybdenum cofactor biosynthesis protein E</fullName>
    </alternativeName>
    <alternativeName>
        <fullName evidence="9">Molybdopterin-converting factor large subunit</fullName>
    </alternativeName>
    <alternativeName>
        <fullName evidence="11">Molybdopterin-converting factor subunit 2</fullName>
    </alternativeName>
</protein>
<comment type="subunit">
    <text evidence="7">Heterotetramer of 2 MoaD subunits and 2 MoaE subunits. Also stable as homodimer. The enzyme changes between these two forms during catalysis.</text>
</comment>
<evidence type="ECO:0000256" key="5">
    <source>
        <dbReference type="ARBA" id="ARBA00023150"/>
    </source>
</evidence>
<evidence type="ECO:0000256" key="11">
    <source>
        <dbReference type="ARBA" id="ARBA00032474"/>
    </source>
</evidence>
<dbReference type="SUPFAM" id="SSF54690">
    <property type="entry name" value="Molybdopterin synthase subunit MoaE"/>
    <property type="match status" value="1"/>
</dbReference>
<sequence length="156" mass="16695">MSVRVLVQQAAFDTGAETARLSSLSEQVGGMGLFIGQVRGGDGLLSLTLEHYPGMTETILHQLAQEAMQRFNLLGCTLIHRVGRLEVGAPIVLVGTAAAHRGAALSATSFLIDRLKTGAPFWKKEEFANGHTAWVDAREEDEHAAAAWMHTAPSSS</sequence>
<evidence type="ECO:0000313" key="14">
    <source>
        <dbReference type="Proteomes" id="UP000093796"/>
    </source>
</evidence>
<comment type="function">
    <text evidence="6">Converts molybdopterin precursor Z into molybdopterin. This requires the incorporation of two sulfur atoms into precursor Z to generate a dithiolene group. The sulfur is provided by MoaD.</text>
</comment>
<dbReference type="Gene3D" id="3.90.1170.40">
    <property type="entry name" value="Molybdopterin biosynthesis MoaE subunit"/>
    <property type="match status" value="1"/>
</dbReference>
<dbReference type="InterPro" id="IPR036563">
    <property type="entry name" value="MoaE_sf"/>
</dbReference>
<reference evidence="13 14" key="1">
    <citation type="submission" date="2016-05" db="EMBL/GenBank/DDBJ databases">
        <title>Genome sequencing of Acetobacter pasteurianus strain SRCM100623.</title>
        <authorList>
            <person name="Song Y.R."/>
        </authorList>
    </citation>
    <scope>NUCLEOTIDE SEQUENCE [LARGE SCALE GENOMIC DNA]</scope>
    <source>
        <strain evidence="13 14">SRCM100623</strain>
    </source>
</reference>
<comment type="catalytic activity">
    <reaction evidence="12">
        <text>2 [molybdopterin-synthase sulfur-carrier protein]-C-terminal-Gly-aminoethanethioate + cyclic pyranopterin phosphate + H2O = molybdopterin + 2 [molybdopterin-synthase sulfur-carrier protein]-C-terminal Gly-Gly + 2 H(+)</text>
        <dbReference type="Rhea" id="RHEA:26333"/>
        <dbReference type="Rhea" id="RHEA-COMP:12202"/>
        <dbReference type="Rhea" id="RHEA-COMP:19907"/>
        <dbReference type="ChEBI" id="CHEBI:15377"/>
        <dbReference type="ChEBI" id="CHEBI:15378"/>
        <dbReference type="ChEBI" id="CHEBI:58698"/>
        <dbReference type="ChEBI" id="CHEBI:59648"/>
        <dbReference type="ChEBI" id="CHEBI:90778"/>
        <dbReference type="ChEBI" id="CHEBI:232372"/>
        <dbReference type="EC" id="2.8.1.12"/>
    </reaction>
</comment>
<comment type="pathway">
    <text evidence="1">Cofactor biosynthesis; molybdopterin biosynthesis.</text>
</comment>
<comment type="similarity">
    <text evidence="2">Belongs to the MoaE family.</text>
</comment>
<evidence type="ECO:0000313" key="13">
    <source>
        <dbReference type="EMBL" id="OAZ72959.1"/>
    </source>
</evidence>
<evidence type="ECO:0000256" key="7">
    <source>
        <dbReference type="ARBA" id="ARBA00026066"/>
    </source>
</evidence>
<evidence type="ECO:0000256" key="8">
    <source>
        <dbReference type="ARBA" id="ARBA00029745"/>
    </source>
</evidence>
<organism evidence="13 14">
    <name type="scientific">Acetobacter pasteurianus</name>
    <name type="common">Acetobacter turbidans</name>
    <dbReference type="NCBI Taxonomy" id="438"/>
    <lineage>
        <taxon>Bacteria</taxon>
        <taxon>Pseudomonadati</taxon>
        <taxon>Pseudomonadota</taxon>
        <taxon>Alphaproteobacteria</taxon>
        <taxon>Acetobacterales</taxon>
        <taxon>Acetobacteraceae</taxon>
        <taxon>Acetobacter</taxon>
    </lineage>
</organism>
<evidence type="ECO:0000256" key="6">
    <source>
        <dbReference type="ARBA" id="ARBA00025448"/>
    </source>
</evidence>
<comment type="caution">
    <text evidence="13">The sequence shown here is derived from an EMBL/GenBank/DDBJ whole genome shotgun (WGS) entry which is preliminary data.</text>
</comment>
<dbReference type="CDD" id="cd00756">
    <property type="entry name" value="MoaE"/>
    <property type="match status" value="1"/>
</dbReference>
<evidence type="ECO:0000256" key="10">
    <source>
        <dbReference type="ARBA" id="ARBA00030781"/>
    </source>
</evidence>
<dbReference type="PANTHER" id="PTHR23404">
    <property type="entry name" value="MOLYBDOPTERIN SYNTHASE RELATED"/>
    <property type="match status" value="1"/>
</dbReference>
<evidence type="ECO:0000256" key="3">
    <source>
        <dbReference type="ARBA" id="ARBA00011950"/>
    </source>
</evidence>
<dbReference type="EMBL" id="LYUD01000099">
    <property type="protein sequence ID" value="OAZ72959.1"/>
    <property type="molecule type" value="Genomic_DNA"/>
</dbReference>
<dbReference type="RefSeq" id="WP_003628701.1">
    <property type="nucleotide sequence ID" value="NZ_LYUD01000099.1"/>
</dbReference>
<evidence type="ECO:0000256" key="9">
    <source>
        <dbReference type="ARBA" id="ARBA00030407"/>
    </source>
</evidence>
<dbReference type="eggNOG" id="COG0314">
    <property type="taxonomic scope" value="Bacteria"/>
</dbReference>
<proteinExistence type="inferred from homology"/>
<dbReference type="AlphaFoldDB" id="A0A1A0DCW8"/>